<sequence length="96" mass="11523">IVTDHEAIPWLKKHKQPKGRLAWWTIHLSEYEPYNIIKRKGSNYTNVDALSRLETNPVDMYNKFIDYLLRHNYPPELTLQQKQKLARQATQYIVEN</sequence>
<evidence type="ECO:0000313" key="1">
    <source>
        <dbReference type="EMBL" id="CAG8803488.1"/>
    </source>
</evidence>
<organism evidence="1 2">
    <name type="scientific">Dentiscutata erythropus</name>
    <dbReference type="NCBI Taxonomy" id="1348616"/>
    <lineage>
        <taxon>Eukaryota</taxon>
        <taxon>Fungi</taxon>
        <taxon>Fungi incertae sedis</taxon>
        <taxon>Mucoromycota</taxon>
        <taxon>Glomeromycotina</taxon>
        <taxon>Glomeromycetes</taxon>
        <taxon>Diversisporales</taxon>
        <taxon>Gigasporaceae</taxon>
        <taxon>Dentiscutata</taxon>
    </lineage>
</organism>
<accession>A0A9N9P4Q6</accession>
<evidence type="ECO:0000313" key="2">
    <source>
        <dbReference type="Proteomes" id="UP000789405"/>
    </source>
</evidence>
<proteinExistence type="predicted"/>
<name>A0A9N9P4Q6_9GLOM</name>
<keyword evidence="2" id="KW-1185">Reference proteome</keyword>
<protein>
    <submittedName>
        <fullName evidence="1">13608_t:CDS:1</fullName>
    </submittedName>
</protein>
<reference evidence="1" key="1">
    <citation type="submission" date="2021-06" db="EMBL/GenBank/DDBJ databases">
        <authorList>
            <person name="Kallberg Y."/>
            <person name="Tangrot J."/>
            <person name="Rosling A."/>
        </authorList>
    </citation>
    <scope>NUCLEOTIDE SEQUENCE</scope>
    <source>
        <strain evidence="1">MA453B</strain>
    </source>
</reference>
<feature type="non-terminal residue" evidence="1">
    <location>
        <position position="96"/>
    </location>
</feature>
<dbReference type="AlphaFoldDB" id="A0A9N9P4Q6"/>
<comment type="caution">
    <text evidence="1">The sequence shown here is derived from an EMBL/GenBank/DDBJ whole genome shotgun (WGS) entry which is preliminary data.</text>
</comment>
<gene>
    <name evidence="1" type="ORF">DERYTH_LOCUS23898</name>
</gene>
<feature type="non-terminal residue" evidence="1">
    <location>
        <position position="1"/>
    </location>
</feature>
<dbReference type="EMBL" id="CAJVPY010037970">
    <property type="protein sequence ID" value="CAG8803488.1"/>
    <property type="molecule type" value="Genomic_DNA"/>
</dbReference>
<dbReference type="Proteomes" id="UP000789405">
    <property type="component" value="Unassembled WGS sequence"/>
</dbReference>
<dbReference type="OrthoDB" id="2204395at2759"/>